<reference evidence="1" key="1">
    <citation type="journal article" date="2020" name="Nature">
        <title>Giant virus diversity and host interactions through global metagenomics.</title>
        <authorList>
            <person name="Schulz F."/>
            <person name="Roux S."/>
            <person name="Paez-Espino D."/>
            <person name="Jungbluth S."/>
            <person name="Walsh D.A."/>
            <person name="Denef V.J."/>
            <person name="McMahon K.D."/>
            <person name="Konstantinidis K.T."/>
            <person name="Eloe-Fadrosh E.A."/>
            <person name="Kyrpides N.C."/>
            <person name="Woyke T."/>
        </authorList>
    </citation>
    <scope>NUCLEOTIDE SEQUENCE</scope>
    <source>
        <strain evidence="1">GVMAG-M-3300009161-30</strain>
    </source>
</reference>
<protein>
    <submittedName>
        <fullName evidence="1">Uncharacterized protein</fullName>
    </submittedName>
</protein>
<organism evidence="1">
    <name type="scientific">viral metagenome</name>
    <dbReference type="NCBI Taxonomy" id="1070528"/>
    <lineage>
        <taxon>unclassified sequences</taxon>
        <taxon>metagenomes</taxon>
        <taxon>organismal metagenomes</taxon>
    </lineage>
</organism>
<evidence type="ECO:0000313" key="1">
    <source>
        <dbReference type="EMBL" id="QHT32515.1"/>
    </source>
</evidence>
<proteinExistence type="predicted"/>
<sequence length="575" mass="67366">MTDLQLPATHSVQTYFNKIQELFQKYENDSYMAQRLHFHVTSILPSTLENESKNHEKRVLRNHFLTNEQQVFIQVFLSKNQYFYLPNNNCFYQYNGQKYSAVREDDIQYQLLSSISNDRTLMQWKYKTKINIIKQIKDRHLFSEKFKPETDTIQHILKLLCSTLFTTKNQVKYFLTIIGDNILKKSSNLIFLTKPKTKKTIVELENIAYITIGIQNITHNLVTKYHENYNYENCRLLKIRDNIDADIWKDILRQNGLDLLCVAAHYSNRYGSSENFMNHNTDESLNNYTLYLKNNNINSIVDNFCKNSIDNVVSTNTIDNDTSITPTLIPAPTPAPTTPSKFSINWKNMHYMWKQYISANSLPNMMYSSALKILLTERLQYDSAADTFYNVTSKYLPVVSDFIRFWEKNIIVSVTQPNEFDNEFEIDELCDLFKKWAYNKSNNCCSSGTIGEHDVLKIIKHFFPTIEIIEKKYVLNVSCILWDKLIDINASIAITKTQLLATTSNNAASSNTNLLHLVPFDEIYDNYFNYCTKNKTASNSSKFVVSKRYFEKYLDITFSEFIEFDTFISSNWYMA</sequence>
<dbReference type="AlphaFoldDB" id="A0A6C0EZB2"/>
<name>A0A6C0EZB2_9ZZZZ</name>
<accession>A0A6C0EZB2</accession>
<dbReference type="EMBL" id="MN738944">
    <property type="protein sequence ID" value="QHT32515.1"/>
    <property type="molecule type" value="Genomic_DNA"/>
</dbReference>